<accession>A0AAU8RLL6</accession>
<dbReference type="GeneID" id="78060316"/>
<gene>
    <name evidence="2" type="ORF">M666_06170</name>
</gene>
<dbReference type="InterPro" id="IPR021428">
    <property type="entry name" value="DUF3078"/>
</dbReference>
<dbReference type="Proteomes" id="UP000030786">
    <property type="component" value="Chromosome"/>
</dbReference>
<dbReference type="AlphaFoldDB" id="A0AAU8RLL6"/>
<dbReference type="EMBL" id="CP009976">
    <property type="protein sequence ID" value="AIZ41191.1"/>
    <property type="molecule type" value="Genomic_DNA"/>
</dbReference>
<proteinExistence type="predicted"/>
<evidence type="ECO:0000313" key="3">
    <source>
        <dbReference type="Proteomes" id="UP000030786"/>
    </source>
</evidence>
<name>A0AAU8RLL6_9FLAO</name>
<evidence type="ECO:0000313" key="2">
    <source>
        <dbReference type="EMBL" id="AIZ41191.1"/>
    </source>
</evidence>
<feature type="chain" id="PRO_5043919371" description="DUF3078 domain-containing protein" evidence="1">
    <location>
        <begin position="24"/>
        <end position="368"/>
    </location>
</feature>
<protein>
    <recommendedName>
        <fullName evidence="4">DUF3078 domain-containing protein</fullName>
    </recommendedName>
</protein>
<evidence type="ECO:0000256" key="1">
    <source>
        <dbReference type="SAM" id="SignalP"/>
    </source>
</evidence>
<dbReference type="Pfam" id="PF11276">
    <property type="entry name" value="DUF3078"/>
    <property type="match status" value="1"/>
</dbReference>
<dbReference type="RefSeq" id="WP_024482134.1">
    <property type="nucleotide sequence ID" value="NZ_CP009976.1"/>
</dbReference>
<sequence length="368" mass="42008">MQANNLKLTALLVVFLCFARVNAQDSIPEPQEIDSIAIDTIVIRSFQDRIKNIPRGANLTNPVISFKRTKPLKNKYNRFKIPSFWDNENKIGFNFSEVAFINWNAGGNNSIAGAANAKFVRNYKFRYVQWNNDLEVRYGLNAQEDRELRKTEDVIRFSSTFGYRKDTITNWYYSVKTNFNTQFSNGYKYPDTETPISTFMAPGYLFLGAGTSYIPEGKKFNLYISPITQKATFVLDQDLANNGSFGVKKAVKDADGAIIEEGENVFMELGFLITNTWEKEIMTNVLMNHRISLYTDYLNSFGNIDVDWELNFNLKVNKYITSNIGTQVIFDNDILFDEVVDDAGVVTSKGVPKIQFKQILGIGITYDF</sequence>
<dbReference type="KEGG" id="cbat:M666_06170"/>
<keyword evidence="1" id="KW-0732">Signal</keyword>
<evidence type="ECO:0008006" key="4">
    <source>
        <dbReference type="Google" id="ProtNLM"/>
    </source>
</evidence>
<organism evidence="2 3">
    <name type="scientific">Cellulophaga baltica 18</name>
    <dbReference type="NCBI Taxonomy" id="1348584"/>
    <lineage>
        <taxon>Bacteria</taxon>
        <taxon>Pseudomonadati</taxon>
        <taxon>Bacteroidota</taxon>
        <taxon>Flavobacteriia</taxon>
        <taxon>Flavobacteriales</taxon>
        <taxon>Flavobacteriaceae</taxon>
        <taxon>Cellulophaga</taxon>
    </lineage>
</organism>
<reference evidence="2 3" key="1">
    <citation type="journal article" date="2014" name="Environ. Microbiol.">
        <title>Contrasting genomic patterns and infection strategies of two co-existing Bacteroidetes podovirus genera.</title>
        <authorList>
            <person name="Holmfeldt K."/>
            <person name="Howard-Varona C."/>
            <person name="Solonenko N."/>
            <person name="Sullivan M.B."/>
        </authorList>
    </citation>
    <scope>NUCLEOTIDE SEQUENCE [LARGE SCALE GENOMIC DNA]</scope>
    <source>
        <strain evidence="2 3">18</strain>
    </source>
</reference>
<feature type="signal peptide" evidence="1">
    <location>
        <begin position="1"/>
        <end position="23"/>
    </location>
</feature>